<feature type="non-terminal residue" evidence="1">
    <location>
        <position position="136"/>
    </location>
</feature>
<feature type="non-terminal residue" evidence="1">
    <location>
        <position position="1"/>
    </location>
</feature>
<accession>X1EW11</accession>
<organism evidence="1">
    <name type="scientific">marine sediment metagenome</name>
    <dbReference type="NCBI Taxonomy" id="412755"/>
    <lineage>
        <taxon>unclassified sequences</taxon>
        <taxon>metagenomes</taxon>
        <taxon>ecological metagenomes</taxon>
    </lineage>
</organism>
<protein>
    <recommendedName>
        <fullName evidence="2">Amidohydrolase-related domain-containing protein</fullName>
    </recommendedName>
</protein>
<dbReference type="SUPFAM" id="SSF51556">
    <property type="entry name" value="Metallo-dependent hydrolases"/>
    <property type="match status" value="1"/>
</dbReference>
<proteinExistence type="predicted"/>
<comment type="caution">
    <text evidence="1">The sequence shown here is derived from an EMBL/GenBank/DDBJ whole genome shotgun (WGS) entry which is preliminary data.</text>
</comment>
<name>X1EW11_9ZZZZ</name>
<dbReference type="EMBL" id="BARU01014785">
    <property type="protein sequence ID" value="GAH36767.1"/>
    <property type="molecule type" value="Genomic_DNA"/>
</dbReference>
<sequence>SRLPRKIFDVHVHINLPEHVATVPPERWLSDWALESGHLLPAEDAYACARELFPDCQYRVAGFPWPIKEADMEANNAYLAAKRAEGLLLPFMTVRPEWKPEEIEEILLREGFVGFKPYPDMVSGVKGADISIFDFL</sequence>
<evidence type="ECO:0000313" key="1">
    <source>
        <dbReference type="EMBL" id="GAH36767.1"/>
    </source>
</evidence>
<reference evidence="1" key="1">
    <citation type="journal article" date="2014" name="Front. Microbiol.">
        <title>High frequency of phylogenetically diverse reductive dehalogenase-homologous genes in deep subseafloor sedimentary metagenomes.</title>
        <authorList>
            <person name="Kawai M."/>
            <person name="Futagami T."/>
            <person name="Toyoda A."/>
            <person name="Takaki Y."/>
            <person name="Nishi S."/>
            <person name="Hori S."/>
            <person name="Arai W."/>
            <person name="Tsubouchi T."/>
            <person name="Morono Y."/>
            <person name="Uchiyama I."/>
            <person name="Ito T."/>
            <person name="Fujiyama A."/>
            <person name="Inagaki F."/>
            <person name="Takami H."/>
        </authorList>
    </citation>
    <scope>NUCLEOTIDE SEQUENCE</scope>
    <source>
        <strain evidence="1">Expedition CK06-06</strain>
    </source>
</reference>
<gene>
    <name evidence="1" type="ORF">S03H2_25880</name>
</gene>
<dbReference type="InterPro" id="IPR032466">
    <property type="entry name" value="Metal_Hydrolase"/>
</dbReference>
<dbReference type="Gene3D" id="3.20.20.140">
    <property type="entry name" value="Metal-dependent hydrolases"/>
    <property type="match status" value="1"/>
</dbReference>
<evidence type="ECO:0008006" key="2">
    <source>
        <dbReference type="Google" id="ProtNLM"/>
    </source>
</evidence>
<dbReference type="AlphaFoldDB" id="X1EW11"/>